<accession>B1FIC6</accession>
<protein>
    <submittedName>
        <fullName evidence="1">Uncharacterized protein</fullName>
    </submittedName>
</protein>
<organism evidence="1 2">
    <name type="scientific">Burkholderia ambifaria IOP40-10</name>
    <dbReference type="NCBI Taxonomy" id="396596"/>
    <lineage>
        <taxon>Bacteria</taxon>
        <taxon>Pseudomonadati</taxon>
        <taxon>Pseudomonadota</taxon>
        <taxon>Betaproteobacteria</taxon>
        <taxon>Burkholderiales</taxon>
        <taxon>Burkholderiaceae</taxon>
        <taxon>Burkholderia</taxon>
        <taxon>Burkholderia cepacia complex</taxon>
    </lineage>
</organism>
<gene>
    <name evidence="1" type="ORF">BamIOP4010DRAFT_3786</name>
</gene>
<name>B1FIC6_9BURK</name>
<reference evidence="1 2" key="1">
    <citation type="submission" date="2008-03" db="EMBL/GenBank/DDBJ databases">
        <title>Sequencing of the draft genome and assembly of Burkholderia ambifaria IOP40-10.</title>
        <authorList>
            <consortium name="US DOE Joint Genome Institute (JGI-PGF)"/>
            <person name="Copeland A."/>
            <person name="Lucas S."/>
            <person name="Lapidus A."/>
            <person name="Glavina del Rio T."/>
            <person name="Dalin E."/>
            <person name="Tice H."/>
            <person name="Bruce D."/>
            <person name="Goodwin L."/>
            <person name="Pitluck S."/>
            <person name="Larimer F."/>
            <person name="Land M.L."/>
            <person name="Hauser L."/>
            <person name="Tiedje J."/>
            <person name="Richardson P."/>
        </authorList>
    </citation>
    <scope>NUCLEOTIDE SEQUENCE [LARGE SCALE GENOMIC DNA]</scope>
    <source>
        <strain evidence="1 2">IOP40-10</strain>
    </source>
</reference>
<evidence type="ECO:0000313" key="2">
    <source>
        <dbReference type="Proteomes" id="UP000005463"/>
    </source>
</evidence>
<dbReference type="Proteomes" id="UP000005463">
    <property type="component" value="Unassembled WGS sequence"/>
</dbReference>
<sequence length="86" mass="8986">MLWSCIGFDVFAPEPSRSSNTSFSDSVFATPRTSGLPFASAMFSTLIARKSENSIVSPSLPGICSGAVLPIVPFTAKDFALSPVIG</sequence>
<evidence type="ECO:0000313" key="1">
    <source>
        <dbReference type="EMBL" id="EDT02731.1"/>
    </source>
</evidence>
<dbReference type="AlphaFoldDB" id="B1FIC6"/>
<dbReference type="EMBL" id="ABLC01000102">
    <property type="protein sequence ID" value="EDT02731.1"/>
    <property type="molecule type" value="Genomic_DNA"/>
</dbReference>
<comment type="caution">
    <text evidence="1">The sequence shown here is derived from an EMBL/GenBank/DDBJ whole genome shotgun (WGS) entry which is preliminary data.</text>
</comment>
<proteinExistence type="predicted"/>